<dbReference type="GO" id="GO:0005737">
    <property type="term" value="C:cytoplasm"/>
    <property type="evidence" value="ECO:0007669"/>
    <property type="project" value="TreeGrafter"/>
</dbReference>
<dbReference type="EMBL" id="CAJNOG010000406">
    <property type="protein sequence ID" value="CAF1225060.1"/>
    <property type="molecule type" value="Genomic_DNA"/>
</dbReference>
<dbReference type="GO" id="GO:0031177">
    <property type="term" value="F:phosphopantetheine binding"/>
    <property type="evidence" value="ECO:0007669"/>
    <property type="project" value="TreeGrafter"/>
</dbReference>
<gene>
    <name evidence="2" type="ORF">JYZ213_LOCUS28220</name>
</gene>
<dbReference type="PANTHER" id="PTHR45527:SF1">
    <property type="entry name" value="FATTY ACID SYNTHASE"/>
    <property type="match status" value="1"/>
</dbReference>
<dbReference type="AlphaFoldDB" id="A0A814Y797"/>
<dbReference type="GO" id="GO:0043041">
    <property type="term" value="P:amino acid activation for nonribosomal peptide biosynthetic process"/>
    <property type="evidence" value="ECO:0007669"/>
    <property type="project" value="TreeGrafter"/>
</dbReference>
<proteinExistence type="predicted"/>
<evidence type="ECO:0000313" key="2">
    <source>
        <dbReference type="EMBL" id="CAF1225060.1"/>
    </source>
</evidence>
<dbReference type="InterPro" id="IPR000873">
    <property type="entry name" value="AMP-dep_synth/lig_dom"/>
</dbReference>
<name>A0A814Y797_9BILA</name>
<dbReference type="PANTHER" id="PTHR45527">
    <property type="entry name" value="NONRIBOSOMAL PEPTIDE SYNTHETASE"/>
    <property type="match status" value="1"/>
</dbReference>
<comment type="caution">
    <text evidence="2">The sequence shown here is derived from an EMBL/GenBank/DDBJ whole genome shotgun (WGS) entry which is preliminary data.</text>
</comment>
<dbReference type="InterPro" id="IPR020845">
    <property type="entry name" value="AMP-binding_CS"/>
</dbReference>
<accession>A0A814Y797</accession>
<organism evidence="2 3">
    <name type="scientific">Adineta steineri</name>
    <dbReference type="NCBI Taxonomy" id="433720"/>
    <lineage>
        <taxon>Eukaryota</taxon>
        <taxon>Metazoa</taxon>
        <taxon>Spiralia</taxon>
        <taxon>Gnathifera</taxon>
        <taxon>Rotifera</taxon>
        <taxon>Eurotatoria</taxon>
        <taxon>Bdelloidea</taxon>
        <taxon>Adinetida</taxon>
        <taxon>Adinetidae</taxon>
        <taxon>Adineta</taxon>
    </lineage>
</organism>
<dbReference type="Gene3D" id="3.40.50.980">
    <property type="match status" value="2"/>
</dbReference>
<dbReference type="SUPFAM" id="SSF56801">
    <property type="entry name" value="Acetyl-CoA synthetase-like"/>
    <property type="match status" value="1"/>
</dbReference>
<dbReference type="Proteomes" id="UP000663845">
    <property type="component" value="Unassembled WGS sequence"/>
</dbReference>
<dbReference type="Pfam" id="PF00501">
    <property type="entry name" value="AMP-binding"/>
    <property type="match status" value="1"/>
</dbReference>
<protein>
    <recommendedName>
        <fullName evidence="1">AMP-dependent synthetase/ligase domain-containing protein</fullName>
    </recommendedName>
</protein>
<evidence type="ECO:0000259" key="1">
    <source>
        <dbReference type="Pfam" id="PF00501"/>
    </source>
</evidence>
<feature type="domain" description="AMP-dependent synthetase/ligase" evidence="1">
    <location>
        <begin position="2"/>
        <end position="156"/>
    </location>
</feature>
<reference evidence="2" key="1">
    <citation type="submission" date="2021-02" db="EMBL/GenBank/DDBJ databases">
        <authorList>
            <person name="Nowell W R."/>
        </authorList>
    </citation>
    <scope>NUCLEOTIDE SEQUENCE</scope>
</reference>
<evidence type="ECO:0000313" key="3">
    <source>
        <dbReference type="Proteomes" id="UP000663845"/>
    </source>
</evidence>
<dbReference type="GO" id="GO:0044550">
    <property type="term" value="P:secondary metabolite biosynthetic process"/>
    <property type="evidence" value="ECO:0007669"/>
    <property type="project" value="TreeGrafter"/>
</dbReference>
<dbReference type="PROSITE" id="PS00455">
    <property type="entry name" value="AMP_BINDING"/>
    <property type="match status" value="1"/>
</dbReference>
<sequence>MKHPQKLAVELDEQSLTYCELLHYVQVLSFTLLNEYHVFPGEVVCQCVERSLSMVIGIMAIEMSGGIYCPLSPHDPQHRLHALVEQTKSRLVLVHHQTKLKFIDNKILFHIDSVFTDNRQEERIDLDRLSDILVTPDSTAYIIFTSGSTGIPKAVSSNSTEECHSVYALYGFY</sequence>